<dbReference type="InterPro" id="IPR011065">
    <property type="entry name" value="Kunitz_inhibitor_STI-like_sf"/>
</dbReference>
<reference evidence="2 5" key="3">
    <citation type="submission" date="2020-05" db="EMBL/GenBank/DDBJ databases">
        <title>Vigna angularis (adzuki bean) Var. LongXiaoDou No. 4 denovo assembly.</title>
        <authorList>
            <person name="Xiang H."/>
        </authorList>
    </citation>
    <scope>NUCLEOTIDE SEQUENCE [LARGE SCALE GENOMIC DNA]</scope>
    <source>
        <tissue evidence="2">Leaf</tissue>
    </source>
</reference>
<dbReference type="OMA" id="HSSCAEY"/>
<dbReference type="STRING" id="3914.A0A0L9VIR6"/>
<dbReference type="OrthoDB" id="1872570at2759"/>
<evidence type="ECO:0000313" key="5">
    <source>
        <dbReference type="Proteomes" id="UP000743370"/>
    </source>
</evidence>
<gene>
    <name evidence="2" type="ORF">HKW66_Vig0121000</name>
    <name evidence="3" type="ORF">LR48_Vigan10g049100</name>
</gene>
<feature type="signal peptide" evidence="1">
    <location>
        <begin position="1"/>
        <end position="22"/>
    </location>
</feature>
<dbReference type="Pfam" id="PF00197">
    <property type="entry name" value="Kunitz_legume"/>
    <property type="match status" value="1"/>
</dbReference>
<reference evidence="3" key="2">
    <citation type="submission" date="2015-02" db="EMBL/GenBank/DDBJ databases">
        <authorList>
            <person name="Chooi Y.-H."/>
        </authorList>
    </citation>
    <scope>NUCLEOTIDE SEQUENCE</scope>
    <source>
        <tissue evidence="3">Seedling</tissue>
    </source>
</reference>
<dbReference type="Proteomes" id="UP000053144">
    <property type="component" value="Chromosome 10"/>
</dbReference>
<dbReference type="CDD" id="cd23375">
    <property type="entry name" value="beta-trefoil_STI_VvMLP-like"/>
    <property type="match status" value="1"/>
</dbReference>
<dbReference type="SUPFAM" id="SSF50386">
    <property type="entry name" value="STI-like"/>
    <property type="match status" value="1"/>
</dbReference>
<name>A0A0L9VIR6_PHAAN</name>
<feature type="chain" id="PRO_5036294400" evidence="1">
    <location>
        <begin position="23"/>
        <end position="213"/>
    </location>
</feature>
<evidence type="ECO:0000256" key="1">
    <source>
        <dbReference type="SAM" id="SignalP"/>
    </source>
</evidence>
<dbReference type="Gene3D" id="2.80.10.50">
    <property type="match status" value="1"/>
</dbReference>
<protein>
    <submittedName>
        <fullName evidence="2">Miraculin protein</fullName>
    </submittedName>
</protein>
<dbReference type="GO" id="GO:0004866">
    <property type="term" value="F:endopeptidase inhibitor activity"/>
    <property type="evidence" value="ECO:0007669"/>
    <property type="project" value="InterPro"/>
</dbReference>
<accession>A0A0L9VIR6</accession>
<dbReference type="SMART" id="SM00452">
    <property type="entry name" value="STI"/>
    <property type="match status" value="1"/>
</dbReference>
<dbReference type="EMBL" id="CM003380">
    <property type="protein sequence ID" value="KOM54599.1"/>
    <property type="molecule type" value="Genomic_DNA"/>
</dbReference>
<dbReference type="EMBL" id="JABFOF010000008">
    <property type="protein sequence ID" value="KAG2385008.1"/>
    <property type="molecule type" value="Genomic_DNA"/>
</dbReference>
<proteinExistence type="predicted"/>
<evidence type="ECO:0000313" key="4">
    <source>
        <dbReference type="Proteomes" id="UP000053144"/>
    </source>
</evidence>
<organism evidence="3 4">
    <name type="scientific">Phaseolus angularis</name>
    <name type="common">Azuki bean</name>
    <name type="synonym">Vigna angularis</name>
    <dbReference type="NCBI Taxonomy" id="3914"/>
    <lineage>
        <taxon>Eukaryota</taxon>
        <taxon>Viridiplantae</taxon>
        <taxon>Streptophyta</taxon>
        <taxon>Embryophyta</taxon>
        <taxon>Tracheophyta</taxon>
        <taxon>Spermatophyta</taxon>
        <taxon>Magnoliopsida</taxon>
        <taxon>eudicotyledons</taxon>
        <taxon>Gunneridae</taxon>
        <taxon>Pentapetalae</taxon>
        <taxon>rosids</taxon>
        <taxon>fabids</taxon>
        <taxon>Fabales</taxon>
        <taxon>Fabaceae</taxon>
        <taxon>Papilionoideae</taxon>
        <taxon>50 kb inversion clade</taxon>
        <taxon>NPAAA clade</taxon>
        <taxon>indigoferoid/millettioid clade</taxon>
        <taxon>Phaseoleae</taxon>
        <taxon>Vigna</taxon>
    </lineage>
</organism>
<evidence type="ECO:0000313" key="2">
    <source>
        <dbReference type="EMBL" id="KAG2385008.1"/>
    </source>
</evidence>
<dbReference type="PANTHER" id="PTHR33107">
    <property type="entry name" value="KUNITZ TRYPSIN INHIBITOR 2"/>
    <property type="match status" value="1"/>
</dbReference>
<evidence type="ECO:0000313" key="3">
    <source>
        <dbReference type="EMBL" id="KOM54599.1"/>
    </source>
</evidence>
<dbReference type="Proteomes" id="UP000743370">
    <property type="component" value="Unassembled WGS sequence"/>
</dbReference>
<reference evidence="4" key="1">
    <citation type="journal article" date="2015" name="Proc. Natl. Acad. Sci. U.S.A.">
        <title>Genome sequencing of adzuki bean (Vigna angularis) provides insight into high starch and low fat accumulation and domestication.</title>
        <authorList>
            <person name="Yang K."/>
            <person name="Tian Z."/>
            <person name="Chen C."/>
            <person name="Luo L."/>
            <person name="Zhao B."/>
            <person name="Wang Z."/>
            <person name="Yu L."/>
            <person name="Li Y."/>
            <person name="Sun Y."/>
            <person name="Li W."/>
            <person name="Chen Y."/>
            <person name="Li Y."/>
            <person name="Zhang Y."/>
            <person name="Ai D."/>
            <person name="Zhao J."/>
            <person name="Shang C."/>
            <person name="Ma Y."/>
            <person name="Wu B."/>
            <person name="Wang M."/>
            <person name="Gao L."/>
            <person name="Sun D."/>
            <person name="Zhang P."/>
            <person name="Guo F."/>
            <person name="Wang W."/>
            <person name="Li Y."/>
            <person name="Wang J."/>
            <person name="Varshney R.K."/>
            <person name="Wang J."/>
            <person name="Ling H.Q."/>
            <person name="Wan P."/>
        </authorList>
    </citation>
    <scope>NUCLEOTIDE SEQUENCE</scope>
    <source>
        <strain evidence="4">cv. Jingnong 6</strain>
    </source>
</reference>
<dbReference type="PANTHER" id="PTHR33107:SF77">
    <property type="entry name" value="KUNITZ TYPE TRYPSIN INHIBITOR _ MIRACULIN"/>
    <property type="match status" value="1"/>
</dbReference>
<dbReference type="Gramene" id="KOM54599">
    <property type="protein sequence ID" value="KOM54599"/>
    <property type="gene ID" value="LR48_Vigan10g049100"/>
</dbReference>
<keyword evidence="1" id="KW-0732">Signal</keyword>
<sequence>MKNMLLAFVLLFSLSSKPLLGAADVSSEQVIDTSGKKLRVGLSYYIVPASPLIGCSRYGRCVKSGGLSLASIGESCPLDVVFVGGSRGLPLSFSPVDPKKGVVRVSTDLNIMFSTDHSSCAEYSTVWKLEHFDVAKGQWFVTTGGSVGNPGWGTIRNWFKIEKFEGAYKIVYCPTLLPYSKHLCKDVGIFVDENGYKRLALSDVPFKVKFQLA</sequence>
<dbReference type="KEGG" id="var:108344055"/>
<dbReference type="AlphaFoldDB" id="A0A0L9VIR6"/>
<dbReference type="InterPro" id="IPR002160">
    <property type="entry name" value="Prot_inh_Kunz-lg"/>
</dbReference>